<dbReference type="EMBL" id="GG666639">
    <property type="protein sequence ID" value="EEN46856.1"/>
    <property type="molecule type" value="Genomic_DNA"/>
</dbReference>
<dbReference type="PANTHER" id="PTHR33844">
    <property type="entry name" value="SULFOTRANSFER_1 DOMAIN-CONTAINING PROTEIN"/>
    <property type="match status" value="1"/>
</dbReference>
<dbReference type="eggNOG" id="ENOG502QRMT">
    <property type="taxonomic scope" value="Eukaryota"/>
</dbReference>
<protein>
    <submittedName>
        <fullName evidence="1">Uncharacterized protein</fullName>
    </submittedName>
</protein>
<dbReference type="PANTHER" id="PTHR33844:SF1">
    <property type="entry name" value="SULFOTRANSFERASE DOMAIN-CONTAINING PROTEIN"/>
    <property type="match status" value="1"/>
</dbReference>
<proteinExistence type="predicted"/>
<dbReference type="Gene3D" id="3.40.50.300">
    <property type="entry name" value="P-loop containing nucleotide triphosphate hydrolases"/>
    <property type="match status" value="1"/>
</dbReference>
<dbReference type="InterPro" id="IPR027417">
    <property type="entry name" value="P-loop_NTPase"/>
</dbReference>
<dbReference type="SUPFAM" id="SSF52540">
    <property type="entry name" value="P-loop containing nucleoside triphosphate hydrolases"/>
    <property type="match status" value="1"/>
</dbReference>
<sequence length="1067" mass="121429">MAALVDLNVARKHLSDALGENIKQYWANMKLWYKQKISKEEFDLEARRLLTQDNVHFHNEFLLAILAKCQAMQTSPAQQKAGKFTPQQKAIVNKEAAAVVGTLPPGKLKKTKVKKKLKTPKGNFEHRFVPASPFMDLPETTIKSNHQESELVGFCARQMTLPDLGMLTGRLMVTAWECGLEQTQDEAVHLVLFATEHCLKDILSAILTRRRAYRTRDGSFRYGMGSTSAQSCLRNAARLPTTSESATTVSISGGHIPGMRSTWEEGEQEAAMLAACHSTEEPPSLPPISLQDVVRGLEVNRSAVPSHSVYIFAMERALSRMWHPSHEELEQDDIHKREEEHRIEQQQRKMYMLLRQKLYSNQVLLGCARRRWYHARQQDALVFQLALRVGQPLIQNRMYATNPHQLGMQQPQITPQQLIPNQMYVSNQHQLCTNESTPNQEGDETIQPYEETSLTEIADDPAIGSHTGALQYANDVEHTYTCVKDDLHSVRQVVEARQDPKYVNEMNRYETIPNELGCTGVEPYAEVSLSNIAEKDYLDSDNHSNREQSSYLCEALPQQEARFEQRRFSLTFPQSEKLHHDTDQRKIVTGATHMPAENVTDMQMNDEIAPNNPNEDEQGTLTNSETFCATGETSTPISFNTLRTARSLCVTNSLYVTIAWKKLDWSSLISESGFKSKCRKVYIMASLCHVRCKDKFLAEHGRYVPMLRTTMYDFENSELRQATSLACLGSGKVITDPIGFLKEHGADFSVYCVDFDRRVVGLVKVRDLANSSDELKKAPFFFKAQRENTEKLLTIPFDLLPSIATSLEDAISTVRNVFLFDTEEETIMVLKCSTILLNFYFLKNDPSRQVICYKPRSCALFIADLLQRAVPSAKTIFLYRNLPGFFDSWASVMFSGSYWRYYISTALRIDVFYDIPNYTQMEPSLKFFTNNHRLVKHPAARGIPFFLVSSWVLRMQKAYDLINDDQSSFFHAIVTYKELVTHKERTVLEVLKEIGVDISPEESVKIKLVFGKDSQEGTVSQSVRGMGDASKNTWIGNWERKLFSSVIECFSGDVYGPEFVLQNTTHG</sequence>
<organism>
    <name type="scientific">Branchiostoma floridae</name>
    <name type="common">Florida lancelet</name>
    <name type="synonym">Amphioxus</name>
    <dbReference type="NCBI Taxonomy" id="7739"/>
    <lineage>
        <taxon>Eukaryota</taxon>
        <taxon>Metazoa</taxon>
        <taxon>Chordata</taxon>
        <taxon>Cephalochordata</taxon>
        <taxon>Leptocardii</taxon>
        <taxon>Amphioxiformes</taxon>
        <taxon>Branchiostomatidae</taxon>
        <taxon>Branchiostoma</taxon>
    </lineage>
</organism>
<dbReference type="STRING" id="7739.C3ZKV5"/>
<name>C3ZKV5_BRAFL</name>
<dbReference type="InterPro" id="IPR024738">
    <property type="entry name" value="Hfi1/Tada1"/>
</dbReference>
<accession>C3ZKV5</accession>
<dbReference type="AlphaFoldDB" id="C3ZKV5"/>
<dbReference type="InParanoid" id="C3ZKV5"/>
<gene>
    <name evidence="1" type="ORF">BRAFLDRAFT_125713</name>
</gene>
<dbReference type="GO" id="GO:0070461">
    <property type="term" value="C:SAGA-type complex"/>
    <property type="evidence" value="ECO:0007669"/>
    <property type="project" value="InterPro"/>
</dbReference>
<dbReference type="Pfam" id="PF12767">
    <property type="entry name" value="SAGA-Tad1"/>
    <property type="match status" value="1"/>
</dbReference>
<dbReference type="CDD" id="cd22934">
    <property type="entry name" value="HFD_TADA1"/>
    <property type="match status" value="1"/>
</dbReference>
<reference evidence="1" key="1">
    <citation type="journal article" date="2008" name="Nature">
        <title>The amphioxus genome and the evolution of the chordate karyotype.</title>
        <authorList>
            <consortium name="US DOE Joint Genome Institute (JGI-PGF)"/>
            <person name="Putnam N.H."/>
            <person name="Butts T."/>
            <person name="Ferrier D.E.K."/>
            <person name="Furlong R.F."/>
            <person name="Hellsten U."/>
            <person name="Kawashima T."/>
            <person name="Robinson-Rechavi M."/>
            <person name="Shoguchi E."/>
            <person name="Terry A."/>
            <person name="Yu J.-K."/>
            <person name="Benito-Gutierrez E.L."/>
            <person name="Dubchak I."/>
            <person name="Garcia-Fernandez J."/>
            <person name="Gibson-Brown J.J."/>
            <person name="Grigoriev I.V."/>
            <person name="Horton A.C."/>
            <person name="de Jong P.J."/>
            <person name="Jurka J."/>
            <person name="Kapitonov V.V."/>
            <person name="Kohara Y."/>
            <person name="Kuroki Y."/>
            <person name="Lindquist E."/>
            <person name="Lucas S."/>
            <person name="Osoegawa K."/>
            <person name="Pennacchio L.A."/>
            <person name="Salamov A.A."/>
            <person name="Satou Y."/>
            <person name="Sauka-Spengler T."/>
            <person name="Schmutz J."/>
            <person name="Shin-I T."/>
            <person name="Toyoda A."/>
            <person name="Bronner-Fraser M."/>
            <person name="Fujiyama A."/>
            <person name="Holland L.Z."/>
            <person name="Holland P.W.H."/>
            <person name="Satoh N."/>
            <person name="Rokhsar D.S."/>
        </authorList>
    </citation>
    <scope>NUCLEOTIDE SEQUENCE [LARGE SCALE GENOMIC DNA]</scope>
    <source>
        <strain evidence="1">S238N-H82</strain>
        <tissue evidence="1">Testes</tissue>
    </source>
</reference>
<evidence type="ECO:0000313" key="1">
    <source>
        <dbReference type="EMBL" id="EEN46856.1"/>
    </source>
</evidence>